<dbReference type="EMBL" id="JXRA01000099">
    <property type="protein sequence ID" value="KIO75452.1"/>
    <property type="molecule type" value="Genomic_DNA"/>
</dbReference>
<feature type="domain" description="Nudix hydrolase" evidence="2">
    <location>
        <begin position="70"/>
        <end position="201"/>
    </location>
</feature>
<dbReference type="PANTHER" id="PTHR21340">
    <property type="entry name" value="DIADENOSINE 5,5-P1,P4-TETRAPHOSPHATE PYROPHOSPHOHYDROLASE MUTT"/>
    <property type="match status" value="1"/>
</dbReference>
<evidence type="ECO:0000256" key="1">
    <source>
        <dbReference type="ARBA" id="ARBA00022801"/>
    </source>
</evidence>
<evidence type="ECO:0000313" key="4">
    <source>
        <dbReference type="Proteomes" id="UP000032049"/>
    </source>
</evidence>
<dbReference type="STRING" id="1503925.TH53_20465"/>
<dbReference type="Gene3D" id="3.90.79.10">
    <property type="entry name" value="Nucleoside Triphosphate Pyrophosphohydrolase"/>
    <property type="match status" value="1"/>
</dbReference>
<dbReference type="PROSITE" id="PS51462">
    <property type="entry name" value="NUDIX"/>
    <property type="match status" value="1"/>
</dbReference>
<dbReference type="Proteomes" id="UP000032049">
    <property type="component" value="Unassembled WGS sequence"/>
</dbReference>
<accession>A0A0D0GDP9</accession>
<gene>
    <name evidence="3" type="ORF">TH53_20465</name>
</gene>
<keyword evidence="1 3" id="KW-0378">Hydrolase</keyword>
<comment type="caution">
    <text evidence="3">The sequence shown here is derived from an EMBL/GenBank/DDBJ whole genome shotgun (WGS) entry which is preliminary data.</text>
</comment>
<dbReference type="OrthoDB" id="9816289at2"/>
<name>A0A0D0GDP9_9SPHI</name>
<evidence type="ECO:0000313" key="3">
    <source>
        <dbReference type="EMBL" id="KIO75452.1"/>
    </source>
</evidence>
<dbReference type="PANTHER" id="PTHR21340:SF0">
    <property type="entry name" value="BIS(5'-NUCLEOSYL)-TETRAPHOSPHATASE [ASYMMETRICAL]"/>
    <property type="match status" value="1"/>
</dbReference>
<dbReference type="GO" id="GO:0004081">
    <property type="term" value="F:bis(5'-nucleosyl)-tetraphosphatase (asymmetrical) activity"/>
    <property type="evidence" value="ECO:0007669"/>
    <property type="project" value="TreeGrafter"/>
</dbReference>
<dbReference type="PRINTS" id="PR00502">
    <property type="entry name" value="NUDIXFAMILY"/>
</dbReference>
<dbReference type="InterPro" id="IPR020476">
    <property type="entry name" value="Nudix_hydrolase"/>
</dbReference>
<proteinExistence type="predicted"/>
<dbReference type="InterPro" id="IPR000086">
    <property type="entry name" value="NUDIX_hydrolase_dom"/>
</dbReference>
<dbReference type="SUPFAM" id="SSF55811">
    <property type="entry name" value="Nudix"/>
    <property type="match status" value="1"/>
</dbReference>
<dbReference type="InterPro" id="IPR051325">
    <property type="entry name" value="Nudix_hydrolase_domain"/>
</dbReference>
<dbReference type="GO" id="GO:0006754">
    <property type="term" value="P:ATP biosynthetic process"/>
    <property type="evidence" value="ECO:0007669"/>
    <property type="project" value="TreeGrafter"/>
</dbReference>
<dbReference type="Pfam" id="PF00293">
    <property type="entry name" value="NUDIX"/>
    <property type="match status" value="1"/>
</dbReference>
<keyword evidence="4" id="KW-1185">Reference proteome</keyword>
<evidence type="ECO:0000259" key="2">
    <source>
        <dbReference type="PROSITE" id="PS51462"/>
    </source>
</evidence>
<dbReference type="RefSeq" id="WP_041884938.1">
    <property type="nucleotide sequence ID" value="NZ_CP157278.1"/>
</dbReference>
<dbReference type="InterPro" id="IPR015797">
    <property type="entry name" value="NUDIX_hydrolase-like_dom_sf"/>
</dbReference>
<dbReference type="AlphaFoldDB" id="A0A0D0GDP9"/>
<organism evidence="3 4">
    <name type="scientific">Pedobacter lusitanus</name>
    <dbReference type="NCBI Taxonomy" id="1503925"/>
    <lineage>
        <taxon>Bacteria</taxon>
        <taxon>Pseudomonadati</taxon>
        <taxon>Bacteroidota</taxon>
        <taxon>Sphingobacteriia</taxon>
        <taxon>Sphingobacteriales</taxon>
        <taxon>Sphingobacteriaceae</taxon>
        <taxon>Pedobacter</taxon>
    </lineage>
</organism>
<dbReference type="CDD" id="cd03673">
    <property type="entry name" value="NUDIX_Ap6A_hydrolase"/>
    <property type="match status" value="1"/>
</dbReference>
<dbReference type="GO" id="GO:0006167">
    <property type="term" value="P:AMP biosynthetic process"/>
    <property type="evidence" value="ECO:0007669"/>
    <property type="project" value="TreeGrafter"/>
</dbReference>
<protein>
    <submittedName>
        <fullName evidence="3">NUDIX hydrolase</fullName>
    </submittedName>
</protein>
<sequence length="214" mass="24164">MKTYTIYINDNTLLIANKLPAHAEPVEVLEENGFNFEAFYEGLSKFSAKQYALLTADPKSLFQQIKAGLTVIKAAGGLVMNAKEEYLFIYRNKKWDLPKGKVEKGEGMKAAGKREVEEECGVKILTNDNRLCKTYHVYEMGTKLVLKRTNWYSMTVKGSPKLIPQKEEGITKAEWLTASALKPVLKNTYPSIIDVLKAGKLIKEKESKEKIKLP</sequence>
<reference evidence="3 4" key="1">
    <citation type="submission" date="2015-01" db="EMBL/GenBank/DDBJ databases">
        <title>Draft genome sequence of Pedobacter sp. NL19 isolated from sludge of an effluent treatment pond in an abandoned uranium mine.</title>
        <authorList>
            <person name="Santos T."/>
            <person name="Caetano T."/>
            <person name="Covas C."/>
            <person name="Cruz A."/>
            <person name="Mendo S."/>
        </authorList>
    </citation>
    <scope>NUCLEOTIDE SEQUENCE [LARGE SCALE GENOMIC DNA]</scope>
    <source>
        <strain evidence="3 4">NL19</strain>
    </source>
</reference>